<protein>
    <recommendedName>
        <fullName evidence="4">VIT family protein</fullName>
    </recommendedName>
</protein>
<gene>
    <name evidence="2" type="ORF">RS82_02252</name>
</gene>
<accession>A0A0M2HDC3</accession>
<dbReference type="OrthoDB" id="4775109at2"/>
<proteinExistence type="predicted"/>
<keyword evidence="3" id="KW-1185">Reference proteome</keyword>
<keyword evidence="1" id="KW-0472">Membrane</keyword>
<name>A0A0M2HDC3_MICTR</name>
<feature type="transmembrane region" description="Helical" evidence="1">
    <location>
        <begin position="55"/>
        <end position="75"/>
    </location>
</feature>
<organism evidence="2 3">
    <name type="scientific">Microbacterium trichothecenolyticum</name>
    <name type="common">Aureobacterium trichothecenolyticum</name>
    <dbReference type="NCBI Taxonomy" id="69370"/>
    <lineage>
        <taxon>Bacteria</taxon>
        <taxon>Bacillati</taxon>
        <taxon>Actinomycetota</taxon>
        <taxon>Actinomycetes</taxon>
        <taxon>Micrococcales</taxon>
        <taxon>Microbacteriaceae</taxon>
        <taxon>Microbacterium</taxon>
    </lineage>
</organism>
<sequence>MSRRTDRARAQLEQVEGGEQAIVAYFKERVYATFTGLAIVLVVASSEHAEADHAFWALILGVVGITAAGFVSDVISHLSVHRTFPGRVDLIISTRIAGGALGTLLTPGILLLLAWLEVMPLDAALQASAIVYIATLAVIGWFAVRRSDLAWWKQVIALALLVALGLLVVGLQTLAHSI</sequence>
<feature type="transmembrane region" description="Helical" evidence="1">
    <location>
        <begin position="30"/>
        <end position="49"/>
    </location>
</feature>
<dbReference type="Proteomes" id="UP000034098">
    <property type="component" value="Unassembled WGS sequence"/>
</dbReference>
<evidence type="ECO:0008006" key="4">
    <source>
        <dbReference type="Google" id="ProtNLM"/>
    </source>
</evidence>
<feature type="transmembrane region" description="Helical" evidence="1">
    <location>
        <begin position="123"/>
        <end position="143"/>
    </location>
</feature>
<comment type="caution">
    <text evidence="2">The sequence shown here is derived from an EMBL/GenBank/DDBJ whole genome shotgun (WGS) entry which is preliminary data.</text>
</comment>
<feature type="transmembrane region" description="Helical" evidence="1">
    <location>
        <begin position="155"/>
        <end position="175"/>
    </location>
</feature>
<dbReference type="PATRIC" id="fig|69370.6.peg.2288"/>
<dbReference type="RefSeq" id="WP_045299388.1">
    <property type="nucleotide sequence ID" value="NZ_JYJA01000035.1"/>
</dbReference>
<evidence type="ECO:0000256" key="1">
    <source>
        <dbReference type="SAM" id="Phobius"/>
    </source>
</evidence>
<reference evidence="2 3" key="1">
    <citation type="submission" date="2015-02" db="EMBL/GenBank/DDBJ databases">
        <title>Draft genome sequences of ten Microbacterium spp. with emphasis on heavy metal contaminated environments.</title>
        <authorList>
            <person name="Corretto E."/>
        </authorList>
    </citation>
    <scope>NUCLEOTIDE SEQUENCE [LARGE SCALE GENOMIC DNA]</scope>
    <source>
        <strain evidence="2 3">DSM 8608</strain>
    </source>
</reference>
<keyword evidence="1" id="KW-1133">Transmembrane helix</keyword>
<evidence type="ECO:0000313" key="3">
    <source>
        <dbReference type="Proteomes" id="UP000034098"/>
    </source>
</evidence>
<keyword evidence="1" id="KW-0812">Transmembrane</keyword>
<dbReference type="EMBL" id="JYJA01000035">
    <property type="protein sequence ID" value="KJL42236.1"/>
    <property type="molecule type" value="Genomic_DNA"/>
</dbReference>
<feature type="transmembrane region" description="Helical" evidence="1">
    <location>
        <begin position="96"/>
        <end position="117"/>
    </location>
</feature>
<evidence type="ECO:0000313" key="2">
    <source>
        <dbReference type="EMBL" id="KJL42236.1"/>
    </source>
</evidence>
<dbReference type="AlphaFoldDB" id="A0A0M2HDC3"/>